<feature type="chain" id="PRO_5002064643" evidence="1">
    <location>
        <begin position="19"/>
        <end position="39"/>
    </location>
</feature>
<sequence length="39" mass="4246">MKTGFLLTFLAHCTTGIASKIMSKIFNSEVYSCTATNTN</sequence>
<organism evidence="2">
    <name type="scientific">Arundo donax</name>
    <name type="common">Giant reed</name>
    <name type="synonym">Donax arundinaceus</name>
    <dbReference type="NCBI Taxonomy" id="35708"/>
    <lineage>
        <taxon>Eukaryota</taxon>
        <taxon>Viridiplantae</taxon>
        <taxon>Streptophyta</taxon>
        <taxon>Embryophyta</taxon>
        <taxon>Tracheophyta</taxon>
        <taxon>Spermatophyta</taxon>
        <taxon>Magnoliopsida</taxon>
        <taxon>Liliopsida</taxon>
        <taxon>Poales</taxon>
        <taxon>Poaceae</taxon>
        <taxon>PACMAD clade</taxon>
        <taxon>Arundinoideae</taxon>
        <taxon>Arundineae</taxon>
        <taxon>Arundo</taxon>
    </lineage>
</organism>
<dbReference type="AlphaFoldDB" id="A0A0A9FCL2"/>
<reference evidence="2" key="2">
    <citation type="journal article" date="2015" name="Data Brief">
        <title>Shoot transcriptome of the giant reed, Arundo donax.</title>
        <authorList>
            <person name="Barrero R.A."/>
            <person name="Guerrero F.D."/>
            <person name="Moolhuijzen P."/>
            <person name="Goolsby J.A."/>
            <person name="Tidwell J."/>
            <person name="Bellgard S.E."/>
            <person name="Bellgard M.I."/>
        </authorList>
    </citation>
    <scope>NUCLEOTIDE SEQUENCE</scope>
    <source>
        <tissue evidence="2">Shoot tissue taken approximately 20 cm above the soil surface</tissue>
    </source>
</reference>
<reference evidence="2" key="1">
    <citation type="submission" date="2014-09" db="EMBL/GenBank/DDBJ databases">
        <authorList>
            <person name="Magalhaes I.L.F."/>
            <person name="Oliveira U."/>
            <person name="Santos F.R."/>
            <person name="Vidigal T.H.D.A."/>
            <person name="Brescovit A.D."/>
            <person name="Santos A.J."/>
        </authorList>
    </citation>
    <scope>NUCLEOTIDE SEQUENCE</scope>
    <source>
        <tissue evidence="2">Shoot tissue taken approximately 20 cm above the soil surface</tissue>
    </source>
</reference>
<evidence type="ECO:0000313" key="2">
    <source>
        <dbReference type="EMBL" id="JAE10072.1"/>
    </source>
</evidence>
<feature type="signal peptide" evidence="1">
    <location>
        <begin position="1"/>
        <end position="18"/>
    </location>
</feature>
<dbReference type="EMBL" id="GBRH01187824">
    <property type="protein sequence ID" value="JAE10072.1"/>
    <property type="molecule type" value="Transcribed_RNA"/>
</dbReference>
<protein>
    <submittedName>
        <fullName evidence="2">Uncharacterized protein</fullName>
    </submittedName>
</protein>
<accession>A0A0A9FCL2</accession>
<name>A0A0A9FCL2_ARUDO</name>
<keyword evidence="1" id="KW-0732">Signal</keyword>
<proteinExistence type="predicted"/>
<evidence type="ECO:0000256" key="1">
    <source>
        <dbReference type="SAM" id="SignalP"/>
    </source>
</evidence>